<gene>
    <name evidence="3" type="ordered locus">HS_0631</name>
</gene>
<reference evidence="3" key="1">
    <citation type="submission" date="2006-08" db="EMBL/GenBank/DDBJ databases">
        <title>Complete genome sequence of Haemophilus somnus 129PT.</title>
        <authorList>
            <person name="Copeland A."/>
            <person name="Lucas S."/>
            <person name="Lapidus A."/>
            <person name="Barry K."/>
            <person name="Glavina del Rio T."/>
            <person name="Hammon N."/>
            <person name="Dalin E."/>
            <person name="Tice H."/>
            <person name="Pitluck S."/>
            <person name="Brettin T.S."/>
            <person name="Bruce D."/>
            <person name="Challacombe J.F."/>
            <person name="Chertkov O."/>
            <person name="Detter J.C."/>
            <person name="Gilna P."/>
            <person name="Han S."/>
            <person name="Misra M."/>
            <person name="Tapia R."/>
            <person name="Thayer N.N."/>
            <person name="Xie G."/>
            <person name="Inzana T.J."/>
            <person name="Duncan A.J."/>
            <person name="Siddaramppa S."/>
            <person name="Richardson P."/>
        </authorList>
    </citation>
    <scope>NUCLEOTIDE SEQUENCE</scope>
    <source>
        <strain evidence="3">129PT</strain>
    </source>
</reference>
<dbReference type="InterPro" id="IPR036457">
    <property type="entry name" value="PPM-type-like_dom_sf"/>
</dbReference>
<dbReference type="SUPFAM" id="SSF81606">
    <property type="entry name" value="PP2C-like"/>
    <property type="match status" value="1"/>
</dbReference>
<evidence type="ECO:0000256" key="1">
    <source>
        <dbReference type="SAM" id="MobiDB-lite"/>
    </source>
</evidence>
<evidence type="ECO:0000259" key="2">
    <source>
        <dbReference type="Pfam" id="PF13672"/>
    </source>
</evidence>
<feature type="region of interest" description="Disordered" evidence="1">
    <location>
        <begin position="492"/>
        <end position="516"/>
    </location>
</feature>
<sequence length="516" mass="57488">MSSITLHFDKLKQRFAHLNPDVLDSFLQQHRKLTEVFSEALENFLLAKHIEAQGESVFVKNPTETTAIVKPSEQLPPLTNARQKEAYCYKAEHLGNIVNAVFSEPCGLAWDKEKQAISGIPDIGGKEIVVTFHFDNGIQKTANLYINADPRSLWNNIPSRDLVKEYWKADSASALEKTPYGTLIAARQRGRSHAHKGTCCDDDFTFGFHQPTGIHFMAVADGAGSAEYSRLGSKLAVEKAKETFFELLNDVSKQYYNFPKLEANSSNLKDLTTSILGQTVYSAFLAQQKAINEKITEKSLSCTLLLTFVVPLQSGKWFTAAYWVGDGAVAVFNPQNKDVYLLGESDGGQYSGETQFLSKAEFVDEQWKQRIQMTLSECPPVLFAMTDGVSDPKFKNDAALMQSESWSALWAELQAPLNHAEPEKALELWLDFWSVGEHDDRTLAMFIPAFSEEIAEKGSENTACYTEPNSNETLTANDLTLQKVSDVEEVQAVENEPENTKLPTVTLPESLEVQNG</sequence>
<evidence type="ECO:0000313" key="3">
    <source>
        <dbReference type="EMBL" id="ABI24908.1"/>
    </source>
</evidence>
<dbReference type="AlphaFoldDB" id="Q0I302"/>
<dbReference type="InterPro" id="IPR001932">
    <property type="entry name" value="PPM-type_phosphatase-like_dom"/>
</dbReference>
<dbReference type="Pfam" id="PF13672">
    <property type="entry name" value="PP2C_2"/>
    <property type="match status" value="1"/>
</dbReference>
<protein>
    <recommendedName>
        <fullName evidence="2">PPM-type phosphatase domain-containing protein</fullName>
    </recommendedName>
</protein>
<proteinExistence type="predicted"/>
<dbReference type="EMBL" id="CP000436">
    <property type="protein sequence ID" value="ABI24908.1"/>
    <property type="molecule type" value="Genomic_DNA"/>
</dbReference>
<organism evidence="3">
    <name type="scientific">Histophilus somni (strain 129Pt)</name>
    <name type="common">Haemophilus somnus</name>
    <dbReference type="NCBI Taxonomy" id="205914"/>
    <lineage>
        <taxon>Bacteria</taxon>
        <taxon>Pseudomonadati</taxon>
        <taxon>Pseudomonadota</taxon>
        <taxon>Gammaproteobacteria</taxon>
        <taxon>Pasteurellales</taxon>
        <taxon>Pasteurellaceae</taxon>
        <taxon>Histophilus</taxon>
    </lineage>
</organism>
<dbReference type="HOGENOM" id="CLU_027874_2_0_6"/>
<dbReference type="KEGG" id="hso:HS_0631"/>
<feature type="domain" description="PPM-type phosphatase" evidence="2">
    <location>
        <begin position="189"/>
        <end position="431"/>
    </location>
</feature>
<name>Q0I302_HISS1</name>
<accession>Q0I302</accession>
<dbReference type="eggNOG" id="COG0631">
    <property type="taxonomic scope" value="Bacteria"/>
</dbReference>
<dbReference type="Gene3D" id="3.60.40.10">
    <property type="entry name" value="PPM-type phosphatase domain"/>
    <property type="match status" value="1"/>
</dbReference>